<accession>A0A8C4R2B4</accession>
<dbReference type="Ensembl" id="ENSEBUT00000023241.1">
    <property type="protein sequence ID" value="ENSEBUP00000022665.1"/>
    <property type="gene ID" value="ENSEBUG00000013969.1"/>
</dbReference>
<dbReference type="InterPro" id="IPR000477">
    <property type="entry name" value="RT_dom"/>
</dbReference>
<sequence>MAELLTRHVKRSECQNSMFAAKYCVRNPSLSEPTLPNRTQLSLDSVSFSPDKVESLLSNVDSDSATGPDGICPHVLKTCSSALAHHLSALAHHLSVIFTLSFAQGHLPSAWKSANITALHKGAKTDPCNCRPISLLPIISKVMESIITSVIKSFLFSNGLISNHHFGFRSGHSTLNMLLLLSQQWMEVLNSRHEIRAKSRDISCAFDAVWHPALLTKLSFHGLQGHLHSWLAEFPSCRSQRVALNGDISSPLPVQAGVPQGNFLGPVLFMVFINDLSDSLENPLHLFADDSTLCSPLWVGAPASHLSQLHAVETKAFRIIGISHEEVSLWASHSLTAGRSVVFCLLPSPLRSRPPLALSVICSPHISAGHSRSTSNPLLVRLPRSRTTAHLHRFIPLFSCLWNKLPHSLQSHSSLQVFKTAVHHHLLSSPIQNYNLFYLY</sequence>
<proteinExistence type="predicted"/>
<dbReference type="AlphaFoldDB" id="A0A8C4R2B4"/>
<evidence type="ECO:0000259" key="1">
    <source>
        <dbReference type="Pfam" id="PF00078"/>
    </source>
</evidence>
<keyword evidence="3" id="KW-1185">Reference proteome</keyword>
<dbReference type="PANTHER" id="PTHR19446">
    <property type="entry name" value="REVERSE TRANSCRIPTASES"/>
    <property type="match status" value="1"/>
</dbReference>
<feature type="domain" description="Reverse transcriptase" evidence="1">
    <location>
        <begin position="124"/>
        <end position="295"/>
    </location>
</feature>
<dbReference type="InterPro" id="IPR043502">
    <property type="entry name" value="DNA/RNA_pol_sf"/>
</dbReference>
<dbReference type="CDD" id="cd01650">
    <property type="entry name" value="RT_nLTR_like"/>
    <property type="match status" value="1"/>
</dbReference>
<dbReference type="OMA" id="HVKRSEC"/>
<evidence type="ECO:0000313" key="3">
    <source>
        <dbReference type="Proteomes" id="UP000694388"/>
    </source>
</evidence>
<organism evidence="2 3">
    <name type="scientific">Eptatretus burgeri</name>
    <name type="common">Inshore hagfish</name>
    <dbReference type="NCBI Taxonomy" id="7764"/>
    <lineage>
        <taxon>Eukaryota</taxon>
        <taxon>Metazoa</taxon>
        <taxon>Chordata</taxon>
        <taxon>Craniata</taxon>
        <taxon>Vertebrata</taxon>
        <taxon>Cyclostomata</taxon>
        <taxon>Myxini</taxon>
        <taxon>Myxiniformes</taxon>
        <taxon>Myxinidae</taxon>
        <taxon>Eptatretinae</taxon>
        <taxon>Eptatretus</taxon>
    </lineage>
</organism>
<dbReference type="SUPFAM" id="SSF56672">
    <property type="entry name" value="DNA/RNA polymerases"/>
    <property type="match status" value="1"/>
</dbReference>
<reference evidence="2" key="2">
    <citation type="submission" date="2025-09" db="UniProtKB">
        <authorList>
            <consortium name="Ensembl"/>
        </authorList>
    </citation>
    <scope>IDENTIFICATION</scope>
</reference>
<dbReference type="Proteomes" id="UP000694388">
    <property type="component" value="Unplaced"/>
</dbReference>
<dbReference type="Pfam" id="PF00078">
    <property type="entry name" value="RVT_1"/>
    <property type="match status" value="1"/>
</dbReference>
<protein>
    <recommendedName>
        <fullName evidence="1">Reverse transcriptase domain-containing protein</fullName>
    </recommendedName>
</protein>
<reference evidence="2" key="1">
    <citation type="submission" date="2025-08" db="UniProtKB">
        <authorList>
            <consortium name="Ensembl"/>
        </authorList>
    </citation>
    <scope>IDENTIFICATION</scope>
</reference>
<evidence type="ECO:0000313" key="2">
    <source>
        <dbReference type="Ensembl" id="ENSEBUP00000022665.1"/>
    </source>
</evidence>
<dbReference type="GeneTree" id="ENSGT01060000248530"/>
<name>A0A8C4R2B4_EPTBU</name>